<gene>
    <name evidence="1" type="ORF">L6773_08545</name>
</gene>
<evidence type="ECO:0000313" key="2">
    <source>
        <dbReference type="Proteomes" id="UP001165366"/>
    </source>
</evidence>
<accession>A0ABS9KCM9</accession>
<name>A0ABS9KCM9_9BACT</name>
<sequence length="660" mass="76624">MILKVLYMSLILFAKPSVDRPSEPKFHSSAQDSIQTEMIVRTEDLFWDSGWTYFSLDRISYKVNTGDFGYYGPQPGYLLDGIPVDPTYFGMNFPQVLPVPLNQIAKINTMNGMGVAAGVPYHSGLLKLQSGDLKDGLSIYSSTQLGHNSQEPGPWIFDSENVSPNIDRFGHWLDGGFSLKFGPWYSKGNIQRLSFLNSNPFVQLRIRNLIGFPEESDWPDGRSSALLGLLETGVKTDRLHFRVQGIQSESEDFLFFQPLGREIPTDLMSEQLSATGEFSFTENFGIRAMAQYREKGTGYRRNRFGEEFDWKKVEEIGRVSLFLETNSFEIDLGSEYKIVDLEASGIEDDEQKYLDIFFDQTIQMSPRLTFGSTTVLTFHDNEMPLQLQGFLNFEFTDYWSTGFAGSYAELLPEIANPFDEWVANGYYLLDQLKIDNFVPIEIPSTELSKISHQHQFLFSEKIKTTIKATYYDHKQFNIPYQDAYYYIELSTLPGGYFLFPGNSGHRLRLSLKSELDWSERLYQSFGFYRTKTLEGTPAYERYWKTIPDYIIRHTTVFHPYPDLEMRLNVEYQTKTVWEEYRRLDGELNRSFNVQFPFQLYRFNNTVSPGVNMDLTFAKWFWEQRLRVVFMLNNLLNRDLQSHPIGSVDGFGYMVRFEVRL</sequence>
<reference evidence="1" key="2">
    <citation type="submission" date="2024-05" db="EMBL/GenBank/DDBJ databases">
        <title>Rhodohalobacter halophilus gen. nov., sp. nov., a moderately halophilic member of the family Balneolaceae.</title>
        <authorList>
            <person name="Xia J."/>
        </authorList>
    </citation>
    <scope>NUCLEOTIDE SEQUENCE</scope>
    <source>
        <strain evidence="1">WB101</strain>
    </source>
</reference>
<reference evidence="1" key="1">
    <citation type="submission" date="2022-01" db="EMBL/GenBank/DDBJ databases">
        <authorList>
            <person name="Wang Y."/>
        </authorList>
    </citation>
    <scope>NUCLEOTIDE SEQUENCE</scope>
    <source>
        <strain evidence="1">WB101</strain>
    </source>
</reference>
<evidence type="ECO:0000313" key="1">
    <source>
        <dbReference type="EMBL" id="MCG2588610.1"/>
    </source>
</evidence>
<proteinExistence type="predicted"/>
<organism evidence="1 2">
    <name type="scientific">Rhodohalobacter sulfatireducens</name>
    <dbReference type="NCBI Taxonomy" id="2911366"/>
    <lineage>
        <taxon>Bacteria</taxon>
        <taxon>Pseudomonadati</taxon>
        <taxon>Balneolota</taxon>
        <taxon>Balneolia</taxon>
        <taxon>Balneolales</taxon>
        <taxon>Balneolaceae</taxon>
        <taxon>Rhodohalobacter</taxon>
    </lineage>
</organism>
<keyword evidence="2" id="KW-1185">Reference proteome</keyword>
<dbReference type="SUPFAM" id="SSF56935">
    <property type="entry name" value="Porins"/>
    <property type="match status" value="1"/>
</dbReference>
<dbReference type="RefSeq" id="WP_237853450.1">
    <property type="nucleotide sequence ID" value="NZ_JAKLWS010000008.1"/>
</dbReference>
<protein>
    <recommendedName>
        <fullName evidence="3">TonB-dependent receptor</fullName>
    </recommendedName>
</protein>
<dbReference type="Proteomes" id="UP001165366">
    <property type="component" value="Unassembled WGS sequence"/>
</dbReference>
<evidence type="ECO:0008006" key="3">
    <source>
        <dbReference type="Google" id="ProtNLM"/>
    </source>
</evidence>
<comment type="caution">
    <text evidence="1">The sequence shown here is derived from an EMBL/GenBank/DDBJ whole genome shotgun (WGS) entry which is preliminary data.</text>
</comment>
<dbReference type="EMBL" id="JAKLWS010000008">
    <property type="protein sequence ID" value="MCG2588610.1"/>
    <property type="molecule type" value="Genomic_DNA"/>
</dbReference>